<feature type="compositionally biased region" description="Low complexity" evidence="1">
    <location>
        <begin position="150"/>
        <end position="160"/>
    </location>
</feature>
<keyword evidence="3" id="KW-1185">Reference proteome</keyword>
<reference evidence="2 3" key="1">
    <citation type="journal article" date="2014" name="PLoS ONE">
        <title>De novo Genome Assembly of the Fungal Plant Pathogen Pyrenophora semeniperda.</title>
        <authorList>
            <person name="Soliai M.M."/>
            <person name="Meyer S.E."/>
            <person name="Udall J.A."/>
            <person name="Elzinga D.E."/>
            <person name="Hermansen R.A."/>
            <person name="Bodily P.M."/>
            <person name="Hart A.A."/>
            <person name="Coleman C.E."/>
        </authorList>
    </citation>
    <scope>NUCLEOTIDE SEQUENCE [LARGE SCALE GENOMIC DNA]</scope>
    <source>
        <strain evidence="2 3">CCB06</strain>
        <tissue evidence="2">Mycelium</tissue>
    </source>
</reference>
<feature type="compositionally biased region" description="Basic and acidic residues" evidence="1">
    <location>
        <begin position="176"/>
        <end position="187"/>
    </location>
</feature>
<feature type="region of interest" description="Disordered" evidence="1">
    <location>
        <begin position="103"/>
        <end position="193"/>
    </location>
</feature>
<sequence length="193" mass="20987">MSAAPDELSRPAKRARLDDSSTSTRSIATTPQHSLAVPTFSAPTVIDNDLERETRAGITEYVCPDNLGFTGVLKQRYTDFLVNEIGLDGHVLHLTSTAVEEKSKVTDSTEVINGAKKETPKSAVTKEADEDMEDANLDGETMLQVPTEPIPQSQPQSQSQAETLEQKDAPAPGHPETTKHDNEEEVSRFVTPS</sequence>
<accession>A0A3M7M8L5</accession>
<evidence type="ECO:0000256" key="1">
    <source>
        <dbReference type="SAM" id="MobiDB-lite"/>
    </source>
</evidence>
<dbReference type="GO" id="GO:0003723">
    <property type="term" value="F:RNA binding"/>
    <property type="evidence" value="ECO:0007669"/>
    <property type="project" value="InterPro"/>
</dbReference>
<feature type="region of interest" description="Disordered" evidence="1">
    <location>
        <begin position="1"/>
        <end position="35"/>
    </location>
</feature>
<gene>
    <name evidence="2" type="ORF">GMOD_00008516</name>
</gene>
<feature type="compositionally biased region" description="Polar residues" evidence="1">
    <location>
        <begin position="20"/>
        <end position="33"/>
    </location>
</feature>
<dbReference type="OrthoDB" id="447290at2759"/>
<dbReference type="PANTHER" id="PTHR13326:SF21">
    <property type="entry name" value="PSEUDOURIDYLATE SYNTHASE PUS7L"/>
    <property type="match status" value="1"/>
</dbReference>
<proteinExistence type="predicted"/>
<dbReference type="PANTHER" id="PTHR13326">
    <property type="entry name" value="TRNA PSEUDOURIDINE SYNTHASE D"/>
    <property type="match status" value="1"/>
</dbReference>
<dbReference type="AlphaFoldDB" id="A0A3M7M8L5"/>
<dbReference type="InterPro" id="IPR001656">
    <property type="entry name" value="PsdUridine_synth_TruD"/>
</dbReference>
<dbReference type="EMBL" id="KE747825">
    <property type="protein sequence ID" value="RMZ70866.1"/>
    <property type="molecule type" value="Genomic_DNA"/>
</dbReference>
<dbReference type="GO" id="GO:0005634">
    <property type="term" value="C:nucleus"/>
    <property type="evidence" value="ECO:0007669"/>
    <property type="project" value="TreeGrafter"/>
</dbReference>
<protein>
    <submittedName>
        <fullName evidence="2">Uridine synthase pus7</fullName>
    </submittedName>
</protein>
<name>A0A3M7M8L5_9PLEO</name>
<dbReference type="Proteomes" id="UP000265663">
    <property type="component" value="Unassembled WGS sequence"/>
</dbReference>
<organism evidence="2 3">
    <name type="scientific">Pyrenophora seminiperda CCB06</name>
    <dbReference type="NCBI Taxonomy" id="1302712"/>
    <lineage>
        <taxon>Eukaryota</taxon>
        <taxon>Fungi</taxon>
        <taxon>Dikarya</taxon>
        <taxon>Ascomycota</taxon>
        <taxon>Pezizomycotina</taxon>
        <taxon>Dothideomycetes</taxon>
        <taxon>Pleosporomycetidae</taxon>
        <taxon>Pleosporales</taxon>
        <taxon>Pleosporineae</taxon>
        <taxon>Pleosporaceae</taxon>
        <taxon>Pyrenophora</taxon>
    </lineage>
</organism>
<feature type="compositionally biased region" description="Basic and acidic residues" evidence="1">
    <location>
        <begin position="7"/>
        <end position="19"/>
    </location>
</feature>
<dbReference type="GO" id="GO:0009982">
    <property type="term" value="F:pseudouridine synthase activity"/>
    <property type="evidence" value="ECO:0007669"/>
    <property type="project" value="InterPro"/>
</dbReference>
<dbReference type="GO" id="GO:0001522">
    <property type="term" value="P:pseudouridine synthesis"/>
    <property type="evidence" value="ECO:0007669"/>
    <property type="project" value="InterPro"/>
</dbReference>
<evidence type="ECO:0000313" key="2">
    <source>
        <dbReference type="EMBL" id="RMZ70866.1"/>
    </source>
</evidence>
<feature type="compositionally biased region" description="Basic and acidic residues" evidence="1">
    <location>
        <begin position="115"/>
        <end position="127"/>
    </location>
</feature>
<evidence type="ECO:0000313" key="3">
    <source>
        <dbReference type="Proteomes" id="UP000265663"/>
    </source>
</evidence>
<feature type="compositionally biased region" description="Acidic residues" evidence="1">
    <location>
        <begin position="128"/>
        <end position="137"/>
    </location>
</feature>